<comment type="caution">
    <text evidence="1">The sequence shown here is derived from an EMBL/GenBank/DDBJ whole genome shotgun (WGS) entry which is preliminary data.</text>
</comment>
<dbReference type="AlphaFoldDB" id="A0A0R3AAC1"/>
<proteinExistence type="predicted"/>
<dbReference type="Proteomes" id="UP000050852">
    <property type="component" value="Unassembled WGS sequence"/>
</dbReference>
<evidence type="ECO:0000313" key="2">
    <source>
        <dbReference type="Proteomes" id="UP000050852"/>
    </source>
</evidence>
<dbReference type="PATRIC" id="fig|1615673.3.peg.39"/>
<dbReference type="EMBL" id="JYLN01000010">
    <property type="protein sequence ID" value="KRP69625.1"/>
    <property type="molecule type" value="Genomic_DNA"/>
</dbReference>
<sequence>MLRSLFELVVATCEVAAEEGVVKEAEQTVLDIQRERIAMLAVYDAPTIPTVPAFARLAGKSRVKGADWQLDPVRLAQTQAVLATAKGHHRS</sequence>
<reference evidence="1 2" key="1">
    <citation type="submission" date="2015-02" db="EMBL/GenBank/DDBJ databases">
        <title>Two Pseudomonas sp. nov., isolated from raw milk.</title>
        <authorList>
            <person name="Wenning M."/>
            <person name="von Neubeck M."/>
            <person name="Huptas C."/>
            <person name="Scherer S."/>
        </authorList>
    </citation>
    <scope>NUCLEOTIDE SEQUENCE [LARGE SCALE GENOMIC DNA]</scope>
    <source>
        <strain evidence="1 2">DSM 29164</strain>
    </source>
</reference>
<name>A0A0R3AAC1_9PSED</name>
<accession>A0A0R3AAC1</accession>
<evidence type="ECO:0000313" key="1">
    <source>
        <dbReference type="EMBL" id="KRP69625.1"/>
    </source>
</evidence>
<protein>
    <submittedName>
        <fullName evidence="1">Uncharacterized protein</fullName>
    </submittedName>
</protein>
<gene>
    <name evidence="1" type="ORF">TX23_22240</name>
</gene>
<organism evidence="1 2">
    <name type="scientific">Pseudomonas paralactis</name>
    <dbReference type="NCBI Taxonomy" id="1615673"/>
    <lineage>
        <taxon>Bacteria</taxon>
        <taxon>Pseudomonadati</taxon>
        <taxon>Pseudomonadota</taxon>
        <taxon>Gammaproteobacteria</taxon>
        <taxon>Pseudomonadales</taxon>
        <taxon>Pseudomonadaceae</taxon>
        <taxon>Pseudomonas</taxon>
    </lineage>
</organism>
<dbReference type="RefSeq" id="WP_057704038.1">
    <property type="nucleotide sequence ID" value="NZ_JYLN01000010.1"/>
</dbReference>